<dbReference type="PIRSF" id="PIRSF001361">
    <property type="entry name" value="DAHP_synthase"/>
    <property type="match status" value="1"/>
</dbReference>
<dbReference type="InterPro" id="IPR006219">
    <property type="entry name" value="DAHP_synth_1"/>
</dbReference>
<evidence type="ECO:0000256" key="1">
    <source>
        <dbReference type="ARBA" id="ARBA00003726"/>
    </source>
</evidence>
<dbReference type="EC" id="2.5.1.54" evidence="4"/>
<dbReference type="Pfam" id="PF00793">
    <property type="entry name" value="DAHP_synth_1"/>
    <property type="match status" value="1"/>
</dbReference>
<comment type="similarity">
    <text evidence="3">Belongs to the class-I DAHP synthase family.</text>
</comment>
<evidence type="ECO:0000256" key="6">
    <source>
        <dbReference type="ARBA" id="ARBA00022679"/>
    </source>
</evidence>
<comment type="function">
    <text evidence="1">Stereospecific condensation of phosphoenolpyruvate (PEP) and D-erythrose-4-phosphate (E4P) giving rise to 3-deoxy-D-arabino-heptulosonate-7-phosphate (DAHP).</text>
</comment>
<keyword evidence="7" id="KW-0057">Aromatic amino acid biosynthesis</keyword>
<dbReference type="GO" id="GO:0008652">
    <property type="term" value="P:amino acid biosynthetic process"/>
    <property type="evidence" value="ECO:0007669"/>
    <property type="project" value="UniProtKB-KW"/>
</dbReference>
<keyword evidence="5" id="KW-0028">Amino-acid biosynthesis</keyword>
<dbReference type="FunFam" id="3.20.20.70:FF:000005">
    <property type="entry name" value="Phospho-2-dehydro-3-deoxyheptonate aldolase"/>
    <property type="match status" value="1"/>
</dbReference>
<comment type="catalytic activity">
    <reaction evidence="11">
        <text>D-erythrose 4-phosphate + phosphoenolpyruvate + H2O = 7-phospho-2-dehydro-3-deoxy-D-arabino-heptonate + phosphate</text>
        <dbReference type="Rhea" id="RHEA:14717"/>
        <dbReference type="ChEBI" id="CHEBI:15377"/>
        <dbReference type="ChEBI" id="CHEBI:16897"/>
        <dbReference type="ChEBI" id="CHEBI:43474"/>
        <dbReference type="ChEBI" id="CHEBI:58394"/>
        <dbReference type="ChEBI" id="CHEBI:58702"/>
        <dbReference type="EC" id="2.5.1.54"/>
    </reaction>
</comment>
<dbReference type="InParanoid" id="A0A0G4EGN9"/>
<feature type="domain" description="DAHP synthetase I/KDSA" evidence="13">
    <location>
        <begin position="66"/>
        <end position="380"/>
    </location>
</feature>
<dbReference type="GO" id="GO:0003849">
    <property type="term" value="F:3-deoxy-7-phosphoheptulonate synthase activity"/>
    <property type="evidence" value="ECO:0007669"/>
    <property type="project" value="UniProtKB-EC"/>
</dbReference>
<keyword evidence="6" id="KW-0808">Transferase</keyword>
<dbReference type="NCBIfam" id="NF009395">
    <property type="entry name" value="PRK12755.1"/>
    <property type="match status" value="1"/>
</dbReference>
<dbReference type="PANTHER" id="PTHR21225">
    <property type="entry name" value="PHOSPHO-2-DEHYDRO-3-DEOXYHEPTONATE ALDOLASE DAHP SYNTHETASE"/>
    <property type="match status" value="1"/>
</dbReference>
<dbReference type="InterPro" id="IPR013785">
    <property type="entry name" value="Aldolase_TIM"/>
</dbReference>
<dbReference type="Gene3D" id="3.20.20.70">
    <property type="entry name" value="Aldolase class I"/>
    <property type="match status" value="1"/>
</dbReference>
<dbReference type="VEuPathDB" id="CryptoDB:Vbra_7333"/>
<dbReference type="PANTHER" id="PTHR21225:SF12">
    <property type="entry name" value="PHOSPHO-2-DEHYDRO-3-DEOXYHEPTONATE ALDOLASE, TYROSINE-INHIBITED"/>
    <property type="match status" value="1"/>
</dbReference>
<dbReference type="GO" id="GO:0005737">
    <property type="term" value="C:cytoplasm"/>
    <property type="evidence" value="ECO:0007669"/>
    <property type="project" value="TreeGrafter"/>
</dbReference>
<dbReference type="OrthoDB" id="4699125at2759"/>
<evidence type="ECO:0000256" key="12">
    <source>
        <dbReference type="SAM" id="MobiDB-lite"/>
    </source>
</evidence>
<evidence type="ECO:0000256" key="2">
    <source>
        <dbReference type="ARBA" id="ARBA00004688"/>
    </source>
</evidence>
<dbReference type="STRING" id="1169540.A0A0G4EGN9"/>
<dbReference type="InterPro" id="IPR006218">
    <property type="entry name" value="DAHP1/KDSA"/>
</dbReference>
<dbReference type="Proteomes" id="UP000041254">
    <property type="component" value="Unassembled WGS sequence"/>
</dbReference>
<feature type="region of interest" description="Disordered" evidence="12">
    <location>
        <begin position="338"/>
        <end position="357"/>
    </location>
</feature>
<protein>
    <recommendedName>
        <fullName evidence="4">3-deoxy-7-phosphoheptulonate synthase</fullName>
        <ecNumber evidence="4">2.5.1.54</ecNumber>
    </recommendedName>
    <alternativeName>
        <fullName evidence="10">3-deoxy-D-arabino-heptulosonate 7-phosphate synthase</fullName>
    </alternativeName>
    <alternativeName>
        <fullName evidence="9">DAHP synthase</fullName>
    </alternativeName>
    <alternativeName>
        <fullName evidence="8">Phospho-2-keto-3-deoxyheptonate aldolase</fullName>
    </alternativeName>
</protein>
<evidence type="ECO:0000256" key="8">
    <source>
        <dbReference type="ARBA" id="ARBA00031111"/>
    </source>
</evidence>
<dbReference type="GO" id="GO:0009073">
    <property type="term" value="P:aromatic amino acid family biosynthetic process"/>
    <property type="evidence" value="ECO:0007669"/>
    <property type="project" value="UniProtKB-KW"/>
</dbReference>
<evidence type="ECO:0000256" key="3">
    <source>
        <dbReference type="ARBA" id="ARBA00007985"/>
    </source>
</evidence>
<dbReference type="OMA" id="DINTGLR"/>
<evidence type="ECO:0000256" key="4">
    <source>
        <dbReference type="ARBA" id="ARBA00012694"/>
    </source>
</evidence>
<dbReference type="NCBIfam" id="TIGR00034">
    <property type="entry name" value="aroFGH"/>
    <property type="match status" value="1"/>
</dbReference>
<dbReference type="AlphaFoldDB" id="A0A0G4EGN9"/>
<organism evidence="14 15">
    <name type="scientific">Vitrella brassicaformis (strain CCMP3155)</name>
    <dbReference type="NCBI Taxonomy" id="1169540"/>
    <lineage>
        <taxon>Eukaryota</taxon>
        <taxon>Sar</taxon>
        <taxon>Alveolata</taxon>
        <taxon>Colpodellida</taxon>
        <taxon>Vitrellaceae</taxon>
        <taxon>Vitrella</taxon>
    </lineage>
</organism>
<evidence type="ECO:0000256" key="5">
    <source>
        <dbReference type="ARBA" id="ARBA00022605"/>
    </source>
</evidence>
<evidence type="ECO:0000313" key="14">
    <source>
        <dbReference type="EMBL" id="CEL94660.1"/>
    </source>
</evidence>
<gene>
    <name evidence="14" type="ORF">Vbra_7333</name>
</gene>
<dbReference type="SUPFAM" id="SSF51569">
    <property type="entry name" value="Aldolase"/>
    <property type="match status" value="1"/>
</dbReference>
<proteinExistence type="inferred from homology"/>
<keyword evidence="15" id="KW-1185">Reference proteome</keyword>
<evidence type="ECO:0000256" key="11">
    <source>
        <dbReference type="ARBA" id="ARBA00047508"/>
    </source>
</evidence>
<dbReference type="EMBL" id="CDMY01000224">
    <property type="protein sequence ID" value="CEL94660.1"/>
    <property type="molecule type" value="Genomic_DNA"/>
</dbReference>
<evidence type="ECO:0000256" key="9">
    <source>
        <dbReference type="ARBA" id="ARBA00031349"/>
    </source>
</evidence>
<comment type="pathway">
    <text evidence="2">Metabolic intermediate biosynthesis; chorismate biosynthesis; chorismate from D-erythrose 4-phosphate and phosphoenolpyruvate: step 1/7.</text>
</comment>
<evidence type="ECO:0000313" key="15">
    <source>
        <dbReference type="Proteomes" id="UP000041254"/>
    </source>
</evidence>
<evidence type="ECO:0000259" key="13">
    <source>
        <dbReference type="Pfam" id="PF00793"/>
    </source>
</evidence>
<reference evidence="14 15" key="1">
    <citation type="submission" date="2014-11" db="EMBL/GenBank/DDBJ databases">
        <authorList>
            <person name="Zhu J."/>
            <person name="Qi W."/>
            <person name="Song R."/>
        </authorList>
    </citation>
    <scope>NUCLEOTIDE SEQUENCE [LARGE SCALE GENOMIC DNA]</scope>
</reference>
<sequence length="401" mass="43680">MASGKAADAFRSGQGKSTQHFEEYYADPDVDNLRIEKMHAVVYPQLLMEEIPVTARAKKTVLSARDEMADIVQGRDNRLAVIVGPCSIHDAQAAREYASKLVVEAERLKDDLRIIMRVYFEKPRTTVGWKGLINDPDLDGSFHINKGLREARRLLADINDMGLPVGCEFLDTLVPQYTCDLVAWGAIGARTTESQLHRELASGLSMPVGFKNGTSGDIQIAVDAVRSTSHPHCFLGITKQGLPAIVHSMGNPDCHVILRGGANGPNYDTASVRATVEKLNKAKVNSRLVIDCSHGNSSKDFRRQPIVSEDIAGQLSNGEDNIIGVMIESHLFEGRQEIPAADPPASKPDGGISSSPPAVLKQMRYGVSVTDACVGWSDTVPMLNKLAEASRARRQLMAQKK</sequence>
<evidence type="ECO:0000256" key="7">
    <source>
        <dbReference type="ARBA" id="ARBA00023141"/>
    </source>
</evidence>
<name>A0A0G4EGN9_VITBC</name>
<accession>A0A0G4EGN9</accession>
<evidence type="ECO:0000256" key="10">
    <source>
        <dbReference type="ARBA" id="ARBA00032193"/>
    </source>
</evidence>
<dbReference type="PhylomeDB" id="A0A0G4EGN9"/>